<name>A0A6L3ZDW3_9FLAO</name>
<dbReference type="OrthoDB" id="880459at2"/>
<gene>
    <name evidence="2" type="ORF">F8C82_09180</name>
</gene>
<dbReference type="InterPro" id="IPR038670">
    <property type="entry name" value="HslJ-like_sf"/>
</dbReference>
<dbReference type="Proteomes" id="UP000484164">
    <property type="component" value="Unassembled WGS sequence"/>
</dbReference>
<dbReference type="AlphaFoldDB" id="A0A6L3ZDW3"/>
<keyword evidence="3" id="KW-1185">Reference proteome</keyword>
<evidence type="ECO:0000313" key="2">
    <source>
        <dbReference type="EMBL" id="KAB2815860.1"/>
    </source>
</evidence>
<accession>A0A6L3ZDW3</accession>
<comment type="caution">
    <text evidence="2">The sequence shown here is derived from an EMBL/GenBank/DDBJ whole genome shotgun (WGS) entry which is preliminary data.</text>
</comment>
<organism evidence="2 3">
    <name type="scientific">Phaeocystidibacter marisrubri</name>
    <dbReference type="NCBI Taxonomy" id="1577780"/>
    <lineage>
        <taxon>Bacteria</taxon>
        <taxon>Pseudomonadati</taxon>
        <taxon>Bacteroidota</taxon>
        <taxon>Flavobacteriia</taxon>
        <taxon>Flavobacteriales</taxon>
        <taxon>Phaeocystidibacteraceae</taxon>
        <taxon>Phaeocystidibacter</taxon>
    </lineage>
</organism>
<proteinExistence type="predicted"/>
<dbReference type="EMBL" id="WBVQ01000002">
    <property type="protein sequence ID" value="KAB2815860.1"/>
    <property type="molecule type" value="Genomic_DNA"/>
</dbReference>
<reference evidence="2 3" key="1">
    <citation type="submission" date="2019-10" db="EMBL/GenBank/DDBJ databases">
        <title>Genome sequence of Phaeocystidibacter marisrubri JCM30614 (type strain).</title>
        <authorList>
            <person name="Bowman J.P."/>
        </authorList>
    </citation>
    <scope>NUCLEOTIDE SEQUENCE [LARGE SCALE GENOMIC DNA]</scope>
    <source>
        <strain evidence="2 3">JCM 30614</strain>
    </source>
</reference>
<evidence type="ECO:0000259" key="1">
    <source>
        <dbReference type="Pfam" id="PF03724"/>
    </source>
</evidence>
<evidence type="ECO:0000313" key="3">
    <source>
        <dbReference type="Proteomes" id="UP000484164"/>
    </source>
</evidence>
<dbReference type="RefSeq" id="WP_151693289.1">
    <property type="nucleotide sequence ID" value="NZ_BMGX01000001.1"/>
</dbReference>
<dbReference type="InterPro" id="IPR005184">
    <property type="entry name" value="DUF306_Meta_HslJ"/>
</dbReference>
<dbReference type="Gene3D" id="2.40.128.270">
    <property type="match status" value="1"/>
</dbReference>
<sequence>MKLMTTLLPIFSLLLNTDLPTVHSQLMETDSIRASTDSSQLAGIKWDLMELITPDGESVTDFHRSSPYVVFSKNGKLSGYTTCNSFLVSYLTDENQKLTVYRDFEMTTFACLDDELDKALVYAIRSSSSFKISDNELHLMAGDVLVLKFMKS</sequence>
<dbReference type="Pfam" id="PF03724">
    <property type="entry name" value="META"/>
    <property type="match status" value="1"/>
</dbReference>
<feature type="domain" description="DUF306" evidence="1">
    <location>
        <begin position="39"/>
        <end position="143"/>
    </location>
</feature>
<protein>
    <submittedName>
        <fullName evidence="2">META domain-containing protein</fullName>
    </submittedName>
</protein>